<dbReference type="PRINTS" id="PR00080">
    <property type="entry name" value="SDRFAMILY"/>
</dbReference>
<dbReference type="EMBL" id="AP025739">
    <property type="protein sequence ID" value="BDI28921.1"/>
    <property type="molecule type" value="Genomic_DNA"/>
</dbReference>
<dbReference type="PANTHER" id="PTHR43669:SF14">
    <property type="entry name" value="OXIDOREDUCTASE"/>
    <property type="match status" value="1"/>
</dbReference>
<evidence type="ECO:0000313" key="3">
    <source>
        <dbReference type="EMBL" id="BDI28921.1"/>
    </source>
</evidence>
<dbReference type="FunCoup" id="A0A402CUD0">
    <property type="interactions" value="201"/>
</dbReference>
<evidence type="ECO:0000313" key="4">
    <source>
        <dbReference type="Proteomes" id="UP000287394"/>
    </source>
</evidence>
<evidence type="ECO:0000256" key="1">
    <source>
        <dbReference type="ARBA" id="ARBA00006484"/>
    </source>
</evidence>
<comment type="similarity">
    <text evidence="1">Belongs to the short-chain dehydrogenases/reductases (SDR) family.</text>
</comment>
<reference evidence="3 4" key="1">
    <citation type="journal article" date="2019" name="Int. J. Syst. Evol. Microbiol.">
        <title>Capsulimonas corticalis gen. nov., sp. nov., an aerobic capsulated bacterium, of a novel bacterial order, Capsulimonadales ord. nov., of the class Armatimonadia of the phylum Armatimonadetes.</title>
        <authorList>
            <person name="Li J."/>
            <person name="Kudo C."/>
            <person name="Tonouchi A."/>
        </authorList>
    </citation>
    <scope>NUCLEOTIDE SEQUENCE [LARGE SCALE GENOMIC DNA]</scope>
    <source>
        <strain evidence="3 4">AX-7</strain>
    </source>
</reference>
<dbReference type="InterPro" id="IPR020904">
    <property type="entry name" value="Sc_DH/Rdtase_CS"/>
</dbReference>
<keyword evidence="2" id="KW-0560">Oxidoreductase</keyword>
<dbReference type="PRINTS" id="PR00081">
    <property type="entry name" value="GDHRDH"/>
</dbReference>
<gene>
    <name evidence="3" type="ORF">CCAX7_009720</name>
</gene>
<dbReference type="FunFam" id="3.40.50.720:FF:000084">
    <property type="entry name" value="Short-chain dehydrogenase reductase"/>
    <property type="match status" value="1"/>
</dbReference>
<dbReference type="KEGG" id="ccot:CCAX7_009720"/>
<name>A0A402CUD0_9BACT</name>
<dbReference type="Proteomes" id="UP000287394">
    <property type="component" value="Chromosome"/>
</dbReference>
<sequence length="266" mass="27831">MANDTGQRLAGKVAFVTGGDGGLGSAMCKKLAADGAAVAVGWFGKDSSKADAVVKAITDAGGRAIAVEGNVADAVNDQQDIQTVIDQLGGIHIVVNNAGYENDHEFLEMPAEVWRGVIDVNLTGPFLVAQAAARWMAANQTGGVIINISSVHDVIPWSHFAHYCSAKAGLSMLTKCMAVALAEHKIRAVTVCPGAIATPINQNVWGDPELSKLLNAKIPWGRIGQPEDVANVVSFLCGSEAEYINGSQIYVDGAMVQYADFQHGAV</sequence>
<evidence type="ECO:0000256" key="2">
    <source>
        <dbReference type="ARBA" id="ARBA00023002"/>
    </source>
</evidence>
<dbReference type="PROSITE" id="PS00061">
    <property type="entry name" value="ADH_SHORT"/>
    <property type="match status" value="1"/>
</dbReference>
<dbReference type="Pfam" id="PF13561">
    <property type="entry name" value="adh_short_C2"/>
    <property type="match status" value="1"/>
</dbReference>
<proteinExistence type="inferred from homology"/>
<dbReference type="Gene3D" id="3.40.50.720">
    <property type="entry name" value="NAD(P)-binding Rossmann-like Domain"/>
    <property type="match status" value="1"/>
</dbReference>
<dbReference type="PANTHER" id="PTHR43669">
    <property type="entry name" value="5-KETO-D-GLUCONATE 5-REDUCTASE"/>
    <property type="match status" value="1"/>
</dbReference>
<keyword evidence="4" id="KW-1185">Reference proteome</keyword>
<accession>A0A402CUD0</accession>
<dbReference type="InterPro" id="IPR002347">
    <property type="entry name" value="SDR_fam"/>
</dbReference>
<dbReference type="InterPro" id="IPR036291">
    <property type="entry name" value="NAD(P)-bd_dom_sf"/>
</dbReference>
<protein>
    <submittedName>
        <fullName evidence="3">Glucose-1-dehydrogenase</fullName>
    </submittedName>
</protein>
<dbReference type="GO" id="GO:0016491">
    <property type="term" value="F:oxidoreductase activity"/>
    <property type="evidence" value="ECO:0007669"/>
    <property type="project" value="UniProtKB-KW"/>
</dbReference>
<dbReference type="AlphaFoldDB" id="A0A402CUD0"/>
<dbReference type="SUPFAM" id="SSF51735">
    <property type="entry name" value="NAD(P)-binding Rossmann-fold domains"/>
    <property type="match status" value="1"/>
</dbReference>
<organism evidence="3 4">
    <name type="scientific">Capsulimonas corticalis</name>
    <dbReference type="NCBI Taxonomy" id="2219043"/>
    <lineage>
        <taxon>Bacteria</taxon>
        <taxon>Bacillati</taxon>
        <taxon>Armatimonadota</taxon>
        <taxon>Armatimonadia</taxon>
        <taxon>Capsulimonadales</taxon>
        <taxon>Capsulimonadaceae</taxon>
        <taxon>Capsulimonas</taxon>
    </lineage>
</organism>
<dbReference type="RefSeq" id="WP_165864123.1">
    <property type="nucleotide sequence ID" value="NZ_AP025739.1"/>
</dbReference>